<proteinExistence type="predicted"/>
<dbReference type="Proteomes" id="UP001234343">
    <property type="component" value="Unassembled WGS sequence"/>
</dbReference>
<accession>A0ABT7SVV4</accession>
<name>A0ABT7SVV4_9ALTE</name>
<gene>
    <name evidence="1" type="ORF">QTP81_06795</name>
</gene>
<keyword evidence="2" id="KW-1185">Reference proteome</keyword>
<sequence>MNKAFAGDPYIRKVLEIVDLISSENDEVDSVFDDITAFFVGDAKSTRQQLDLKIAISVLQDKLAEGADSATDAELQDAIAKLDEAKQADDTSRNRRLAKVRRLCQMVFDCCEGNSYPETQQKTAKFLAALWLIAEQSEASHQTIHQKLKVPYKMALTLRLVDEVIRKQICKVPNWQSFRQPEARYNEDIETRKLWYATVATPAMIAALFQDAGLQHPLALKLLNGADGNANPFRVLEADERQSLLKMNYRFSVDYVTLGLGVDYATDYATPEQQVIAHATVLELVKDAYKPKSGIGQILKIPQIYTSIVLSTKPDFSRVDVPKGCALIDQLGKKGVLNSQLAEAFNAITGVFPQGFGINTTKYSGIVLGLNPRKQHEPNVLPLFAKAGYPLAESPQVAHKIENYYFSETRKQFTPSENEQIDTLVKQTDTIEPSWLASDAFHDWRAIWQRQ</sequence>
<evidence type="ECO:0000313" key="1">
    <source>
        <dbReference type="EMBL" id="MDM7860298.1"/>
    </source>
</evidence>
<evidence type="ECO:0000313" key="2">
    <source>
        <dbReference type="Proteomes" id="UP001234343"/>
    </source>
</evidence>
<dbReference type="EMBL" id="JAUCBP010000007">
    <property type="protein sequence ID" value="MDM7860298.1"/>
    <property type="molecule type" value="Genomic_DNA"/>
</dbReference>
<comment type="caution">
    <text evidence="1">The sequence shown here is derived from an EMBL/GenBank/DDBJ whole genome shotgun (WGS) entry which is preliminary data.</text>
</comment>
<dbReference type="RefSeq" id="WP_289364603.1">
    <property type="nucleotide sequence ID" value="NZ_JAUCBP010000007.1"/>
</dbReference>
<organism evidence="1 2">
    <name type="scientific">Alteromonas arenosi</name>
    <dbReference type="NCBI Taxonomy" id="3055817"/>
    <lineage>
        <taxon>Bacteria</taxon>
        <taxon>Pseudomonadati</taxon>
        <taxon>Pseudomonadota</taxon>
        <taxon>Gammaproteobacteria</taxon>
        <taxon>Alteromonadales</taxon>
        <taxon>Alteromonadaceae</taxon>
        <taxon>Alteromonas/Salinimonas group</taxon>
        <taxon>Alteromonas</taxon>
    </lineage>
</organism>
<protein>
    <submittedName>
        <fullName evidence="1">Uncharacterized protein</fullName>
    </submittedName>
</protein>
<reference evidence="1 2" key="1">
    <citation type="submission" date="2023-06" db="EMBL/GenBank/DDBJ databases">
        <title>Alteromonas sp. ASW11-36 isolated from intertidal sand.</title>
        <authorList>
            <person name="Li Y."/>
        </authorList>
    </citation>
    <scope>NUCLEOTIDE SEQUENCE [LARGE SCALE GENOMIC DNA]</scope>
    <source>
        <strain evidence="1 2">ASW11-36</strain>
    </source>
</reference>